<keyword evidence="1" id="KW-0175">Coiled coil</keyword>
<dbReference type="SUPFAM" id="SSF111369">
    <property type="entry name" value="HlyD-like secretion proteins"/>
    <property type="match status" value="2"/>
</dbReference>
<dbReference type="AlphaFoldDB" id="A0A4Y9FED8"/>
<proteinExistence type="predicted"/>
<evidence type="ECO:0000313" key="4">
    <source>
        <dbReference type="EMBL" id="TFU27461.1"/>
    </source>
</evidence>
<dbReference type="InterPro" id="IPR058637">
    <property type="entry name" value="YknX-like_C"/>
</dbReference>
<dbReference type="Proteomes" id="UP000297668">
    <property type="component" value="Unassembled WGS sequence"/>
</dbReference>
<dbReference type="PROSITE" id="PS51257">
    <property type="entry name" value="PROKAR_LIPOPROTEIN"/>
    <property type="match status" value="1"/>
</dbReference>
<evidence type="ECO:0000313" key="5">
    <source>
        <dbReference type="Proteomes" id="UP000297668"/>
    </source>
</evidence>
<dbReference type="Gene3D" id="2.40.50.100">
    <property type="match status" value="2"/>
</dbReference>
<feature type="signal peptide" evidence="2">
    <location>
        <begin position="1"/>
        <end position="20"/>
    </location>
</feature>
<protein>
    <submittedName>
        <fullName evidence="4">HlyD family efflux transporter periplasmic adaptor subunit</fullName>
    </submittedName>
</protein>
<dbReference type="EMBL" id="SJZF01000002">
    <property type="protein sequence ID" value="TFU27461.1"/>
    <property type="molecule type" value="Genomic_DNA"/>
</dbReference>
<dbReference type="PANTHER" id="PTHR30469:SF15">
    <property type="entry name" value="HLYD FAMILY OF SECRETION PROTEINS"/>
    <property type="match status" value="1"/>
</dbReference>
<sequence length="393" mass="42721">MRRLLLLLPLLLFACAPKKAEAPAQEAQAPLALQVRVVEAKRGVLEREVRASASLQAERDSLVAAGAAGRVLKTLPAGTPVRAGEGVVYLDPAPFQEALEAARLNLRQAEANLERARNQLLGNRAALQAQLEAAKVQLEAAKRRYEEGQALLQAGALAPLDLKALEAQLRQAQSAYENAREALSRLERAEDLRLLELQVEGARLQVRQAERNLKESVVRAPFAGEVVEVFVKEGEFLGTGSRAFRLATTDRLLAKVYLPPEKASALGPETPFTLRQNGQEVAARLLRKSELPGQNRLVEVVLEPQGPLLPGPAEARYRERVAEGVRLPAGAVRIQESEAVVYRVEDGRAREVRVRLVAQEGTQAVVEGLPEGAQVIYPVPEGLKDGDPVEVLP</sequence>
<comment type="caution">
    <text evidence="4">The sequence shown here is derived from an EMBL/GenBank/DDBJ whole genome shotgun (WGS) entry which is preliminary data.</text>
</comment>
<accession>A0A4Y9FED8</accession>
<reference evidence="4 5" key="1">
    <citation type="submission" date="2019-03" db="EMBL/GenBank/DDBJ databases">
        <title>Thermus tengchongensis species for the arsenic transformation mechanism.</title>
        <authorList>
            <person name="Yuan G.C."/>
        </authorList>
    </citation>
    <scope>NUCLEOTIDE SEQUENCE [LARGE SCALE GENOMIC DNA]</scope>
    <source>
        <strain evidence="4 5">15W</strain>
    </source>
</reference>
<feature type="chain" id="PRO_5021302177" evidence="2">
    <location>
        <begin position="21"/>
        <end position="393"/>
    </location>
</feature>
<evidence type="ECO:0000256" key="2">
    <source>
        <dbReference type="SAM" id="SignalP"/>
    </source>
</evidence>
<evidence type="ECO:0000259" key="3">
    <source>
        <dbReference type="Pfam" id="PF25989"/>
    </source>
</evidence>
<dbReference type="GO" id="GO:1990281">
    <property type="term" value="C:efflux pump complex"/>
    <property type="evidence" value="ECO:0007669"/>
    <property type="project" value="TreeGrafter"/>
</dbReference>
<name>A0A4Y9FED8_9DEIN</name>
<dbReference type="Gene3D" id="2.40.420.20">
    <property type="match status" value="1"/>
</dbReference>
<evidence type="ECO:0000256" key="1">
    <source>
        <dbReference type="SAM" id="Coils"/>
    </source>
</evidence>
<feature type="domain" description="YknX-like C-terminal permuted SH3-like" evidence="3">
    <location>
        <begin position="325"/>
        <end position="391"/>
    </location>
</feature>
<dbReference type="RefSeq" id="WP_135259456.1">
    <property type="nucleotide sequence ID" value="NZ_SJZF01000002.1"/>
</dbReference>
<dbReference type="Gene3D" id="1.10.287.470">
    <property type="entry name" value="Helix hairpin bin"/>
    <property type="match status" value="2"/>
</dbReference>
<dbReference type="PANTHER" id="PTHR30469">
    <property type="entry name" value="MULTIDRUG RESISTANCE PROTEIN MDTA"/>
    <property type="match status" value="1"/>
</dbReference>
<dbReference type="Pfam" id="PF25989">
    <property type="entry name" value="YknX_C"/>
    <property type="match status" value="1"/>
</dbReference>
<organism evidence="4 5">
    <name type="scientific">Thermus tengchongensis</name>
    <dbReference type="NCBI Taxonomy" id="1214928"/>
    <lineage>
        <taxon>Bacteria</taxon>
        <taxon>Thermotogati</taxon>
        <taxon>Deinococcota</taxon>
        <taxon>Deinococci</taxon>
        <taxon>Thermales</taxon>
        <taxon>Thermaceae</taxon>
        <taxon>Thermus</taxon>
    </lineage>
</organism>
<feature type="coiled-coil region" evidence="1">
    <location>
        <begin position="96"/>
        <end position="219"/>
    </location>
</feature>
<keyword evidence="2" id="KW-0732">Signal</keyword>
<gene>
    <name evidence="4" type="ORF">E0687_01615</name>
</gene>
<dbReference type="GO" id="GO:0015562">
    <property type="term" value="F:efflux transmembrane transporter activity"/>
    <property type="evidence" value="ECO:0007669"/>
    <property type="project" value="TreeGrafter"/>
</dbReference>